<evidence type="ECO:0000313" key="3">
    <source>
        <dbReference type="Proteomes" id="UP000475666"/>
    </source>
</evidence>
<keyword evidence="1" id="KW-1133">Transmembrane helix</keyword>
<sequence>MARHWRAWGAPFLVNLLLGVPAVVPIWLVWYVLANGPLAEYGGPMRNPTENDGLLPMLVVVVPVVVLFGLIWWLANQPLRRRTTLAPGSFWLLCVLVPFLPMTAGLIASPP</sequence>
<dbReference type="GeneID" id="96650072"/>
<feature type="transmembrane region" description="Helical" evidence="1">
    <location>
        <begin position="12"/>
        <end position="33"/>
    </location>
</feature>
<keyword evidence="1" id="KW-0472">Membrane</keyword>
<evidence type="ECO:0000256" key="1">
    <source>
        <dbReference type="SAM" id="Phobius"/>
    </source>
</evidence>
<name>A0A6G3TEI3_9ACTN</name>
<gene>
    <name evidence="2" type="ORF">G3I66_17965</name>
</gene>
<evidence type="ECO:0000313" key="2">
    <source>
        <dbReference type="EMBL" id="NEC35032.1"/>
    </source>
</evidence>
<proteinExistence type="predicted"/>
<feature type="transmembrane region" description="Helical" evidence="1">
    <location>
        <begin position="87"/>
        <end position="108"/>
    </location>
</feature>
<reference evidence="2 3" key="1">
    <citation type="submission" date="2020-01" db="EMBL/GenBank/DDBJ databases">
        <title>Insect and environment-associated Actinomycetes.</title>
        <authorList>
            <person name="Currrie C."/>
            <person name="Chevrette M."/>
            <person name="Carlson C."/>
            <person name="Stubbendieck R."/>
            <person name="Wendt-Pienkowski E."/>
        </authorList>
    </citation>
    <scope>NUCLEOTIDE SEQUENCE [LARGE SCALE GENOMIC DNA]</scope>
    <source>
        <strain evidence="2 3">SID7739</strain>
    </source>
</reference>
<keyword evidence="1" id="KW-0812">Transmembrane</keyword>
<comment type="caution">
    <text evidence="2">The sequence shown here is derived from an EMBL/GenBank/DDBJ whole genome shotgun (WGS) entry which is preliminary data.</text>
</comment>
<dbReference type="AlphaFoldDB" id="A0A6G3TEI3"/>
<dbReference type="Proteomes" id="UP000475666">
    <property type="component" value="Unassembled WGS sequence"/>
</dbReference>
<organism evidence="2 3">
    <name type="scientific">Streptomyces rubrogriseus</name>
    <dbReference type="NCBI Taxonomy" id="194673"/>
    <lineage>
        <taxon>Bacteria</taxon>
        <taxon>Bacillati</taxon>
        <taxon>Actinomycetota</taxon>
        <taxon>Actinomycetes</taxon>
        <taxon>Kitasatosporales</taxon>
        <taxon>Streptomycetaceae</taxon>
        <taxon>Streptomyces</taxon>
        <taxon>Streptomyces violaceoruber group</taxon>
    </lineage>
</organism>
<accession>A0A6G3TEI3</accession>
<evidence type="ECO:0008006" key="4">
    <source>
        <dbReference type="Google" id="ProtNLM"/>
    </source>
</evidence>
<protein>
    <recommendedName>
        <fullName evidence="4">Integral membrane protein</fullName>
    </recommendedName>
</protein>
<dbReference type="RefSeq" id="WP_109034593.1">
    <property type="nucleotide sequence ID" value="NZ_BEWD01000011.1"/>
</dbReference>
<dbReference type="EMBL" id="JAAGMQ010000527">
    <property type="protein sequence ID" value="NEC35032.1"/>
    <property type="molecule type" value="Genomic_DNA"/>
</dbReference>
<feature type="transmembrane region" description="Helical" evidence="1">
    <location>
        <begin position="53"/>
        <end position="75"/>
    </location>
</feature>